<dbReference type="EMBL" id="GL377304">
    <property type="protein sequence ID" value="EFI99054.1"/>
    <property type="molecule type" value="Genomic_DNA"/>
</dbReference>
<keyword evidence="4" id="KW-1185">Reference proteome</keyword>
<dbReference type="OrthoDB" id="3261666at2759"/>
<dbReference type="eggNOG" id="ENOG502SJP1">
    <property type="taxonomic scope" value="Eukaryota"/>
</dbReference>
<feature type="compositionally biased region" description="Low complexity" evidence="1">
    <location>
        <begin position="29"/>
        <end position="40"/>
    </location>
</feature>
<keyword evidence="2" id="KW-1133">Transmembrane helix</keyword>
<accession>D8PXB8</accession>
<feature type="region of interest" description="Disordered" evidence="1">
    <location>
        <begin position="147"/>
        <end position="168"/>
    </location>
</feature>
<dbReference type="HOGENOM" id="CLU_025949_0_0_1"/>
<sequence length="381" mass="40706">MPLASKPPFATDLPDSAYASGNPQRRQLAAPANPNARSSAYDVYDNYIDGKDGRGRNSGVEGLGMGFMNGSMDDDESDDDHYGRPMDPHMQPAPMGMPTTGKNAVLANAAGVNRTDYGNEPPPPSYIAAPRPGYAAPIAQLNLARPEAAAAPGGRQPGGTEPLRVQPPQSVNAVSNPFATPYAGTPVPASPHPLQPPMTPITPVFARPRAADVKFAEDKGEIMRGDKEDVLIPRRGQQGDDFWRRFSMVIKEDGKKRPGEKESSWLKKTQGGTTSLSRWVFIIGMVLLICAAGGIGLGWYISRNNTGSSAPKAIGGSANEMNTGDGEGAASMQSSIRVTPTYTVDRRAVATEAANTSSPVPIQGKDIHVHRRIRDHMKRRL</sequence>
<proteinExistence type="predicted"/>
<name>D8PXB8_SCHCM</name>
<reference evidence="3 4" key="1">
    <citation type="journal article" date="2010" name="Nat. Biotechnol.">
        <title>Genome sequence of the model mushroom Schizophyllum commune.</title>
        <authorList>
            <person name="Ohm R.A."/>
            <person name="de Jong J.F."/>
            <person name="Lugones L.G."/>
            <person name="Aerts A."/>
            <person name="Kothe E."/>
            <person name="Stajich J.E."/>
            <person name="de Vries R.P."/>
            <person name="Record E."/>
            <person name="Levasseur A."/>
            <person name="Baker S.E."/>
            <person name="Bartholomew K.A."/>
            <person name="Coutinho P.M."/>
            <person name="Erdmann S."/>
            <person name="Fowler T.J."/>
            <person name="Gathman A.C."/>
            <person name="Lombard V."/>
            <person name="Henrissat B."/>
            <person name="Knabe N."/>
            <person name="Kuees U."/>
            <person name="Lilly W.W."/>
            <person name="Lindquist E."/>
            <person name="Lucas S."/>
            <person name="Magnuson J.K."/>
            <person name="Piumi F."/>
            <person name="Raudaskoski M."/>
            <person name="Salamov A."/>
            <person name="Schmutz J."/>
            <person name="Schwarze F.W.M.R."/>
            <person name="vanKuyk P.A."/>
            <person name="Horton J.S."/>
            <person name="Grigoriev I.V."/>
            <person name="Woesten H.A.B."/>
        </authorList>
    </citation>
    <scope>NUCLEOTIDE SEQUENCE [LARGE SCALE GENOMIC DNA]</scope>
    <source>
        <strain evidence="4">H4-8 / FGSC 9210</strain>
    </source>
</reference>
<evidence type="ECO:0000313" key="4">
    <source>
        <dbReference type="Proteomes" id="UP000007431"/>
    </source>
</evidence>
<protein>
    <submittedName>
        <fullName evidence="3">Expressed protein</fullName>
    </submittedName>
</protein>
<organism evidence="4">
    <name type="scientific">Schizophyllum commune (strain H4-8 / FGSC 9210)</name>
    <name type="common">Split gill fungus</name>
    <dbReference type="NCBI Taxonomy" id="578458"/>
    <lineage>
        <taxon>Eukaryota</taxon>
        <taxon>Fungi</taxon>
        <taxon>Dikarya</taxon>
        <taxon>Basidiomycota</taxon>
        <taxon>Agaricomycotina</taxon>
        <taxon>Agaricomycetes</taxon>
        <taxon>Agaricomycetidae</taxon>
        <taxon>Agaricales</taxon>
        <taxon>Schizophyllaceae</taxon>
        <taxon>Schizophyllum</taxon>
    </lineage>
</organism>
<dbReference type="OMA" id="RWVWVIG"/>
<evidence type="ECO:0000313" key="3">
    <source>
        <dbReference type="EMBL" id="EFI99054.1"/>
    </source>
</evidence>
<feature type="transmembrane region" description="Helical" evidence="2">
    <location>
        <begin position="279"/>
        <end position="302"/>
    </location>
</feature>
<evidence type="ECO:0000256" key="1">
    <source>
        <dbReference type="SAM" id="MobiDB-lite"/>
    </source>
</evidence>
<gene>
    <name evidence="3" type="ORF">SCHCODRAFT_81773</name>
</gene>
<dbReference type="InParanoid" id="D8PXB8"/>
<dbReference type="RefSeq" id="XP_003033957.1">
    <property type="nucleotide sequence ID" value="XM_003033911.1"/>
</dbReference>
<dbReference type="KEGG" id="scm:SCHCO_02616008"/>
<dbReference type="AlphaFoldDB" id="D8PXB8"/>
<feature type="region of interest" description="Disordered" evidence="1">
    <location>
        <begin position="1"/>
        <end position="41"/>
    </location>
</feature>
<dbReference type="GeneID" id="9585668"/>
<keyword evidence="2" id="KW-0812">Transmembrane</keyword>
<dbReference type="STRING" id="578458.D8PXB8"/>
<dbReference type="Proteomes" id="UP000007431">
    <property type="component" value="Unassembled WGS sequence"/>
</dbReference>
<keyword evidence="2" id="KW-0472">Membrane</keyword>
<evidence type="ECO:0000256" key="2">
    <source>
        <dbReference type="SAM" id="Phobius"/>
    </source>
</evidence>
<dbReference type="VEuPathDB" id="FungiDB:SCHCODRAFT_02616008"/>